<dbReference type="SUPFAM" id="SSF75169">
    <property type="entry name" value="DsrEFH-like"/>
    <property type="match status" value="1"/>
</dbReference>
<dbReference type="EMBL" id="LIZX01000216">
    <property type="protein sequence ID" value="KPJ63833.1"/>
    <property type="molecule type" value="Genomic_DNA"/>
</dbReference>
<dbReference type="InterPro" id="IPR019870">
    <property type="entry name" value="Se_metab_YedF"/>
</dbReference>
<dbReference type="InterPro" id="IPR003787">
    <property type="entry name" value="Sulphur_relay_DsrE/F-like"/>
</dbReference>
<evidence type="ECO:0000313" key="2">
    <source>
        <dbReference type="Proteomes" id="UP000051861"/>
    </source>
</evidence>
<sequence>MEKVIVINNDRMGHGDERLGTRLMANFLSKLIDAELKPQMILLYNSGVKLAAKESPVLERLESLENIGVDIISCGTCVNFYGLADQIGAGRVTNMLEIVRVLTEAKATVTI</sequence>
<gene>
    <name evidence="1" type="ORF">AMJ44_13875</name>
</gene>
<dbReference type="NCBIfam" id="TIGR03527">
    <property type="entry name" value="selenium_YedF"/>
    <property type="match status" value="1"/>
</dbReference>
<dbReference type="AlphaFoldDB" id="A0A0S7XP51"/>
<evidence type="ECO:0000313" key="1">
    <source>
        <dbReference type="EMBL" id="KPJ63833.1"/>
    </source>
</evidence>
<accession>A0A0S7XP51</accession>
<dbReference type="Pfam" id="PF02635">
    <property type="entry name" value="DsrE"/>
    <property type="match status" value="1"/>
</dbReference>
<comment type="caution">
    <text evidence="1">The sequence shown here is derived from an EMBL/GenBank/DDBJ whole genome shotgun (WGS) entry which is preliminary data.</text>
</comment>
<reference evidence="1 2" key="1">
    <citation type="journal article" date="2015" name="Microbiome">
        <title>Genomic resolution of linkages in carbon, nitrogen, and sulfur cycling among widespread estuary sediment bacteria.</title>
        <authorList>
            <person name="Baker B.J."/>
            <person name="Lazar C.S."/>
            <person name="Teske A.P."/>
            <person name="Dick G.J."/>
        </authorList>
    </citation>
    <scope>NUCLEOTIDE SEQUENCE [LARGE SCALE GENOMIC DNA]</scope>
    <source>
        <strain evidence="1">DG_54_3</strain>
    </source>
</reference>
<protein>
    <submittedName>
        <fullName evidence="1">Response regulator SirA</fullName>
    </submittedName>
</protein>
<organism evidence="1 2">
    <name type="scientific">candidate division WOR-1 bacterium DG_54_3</name>
    <dbReference type="NCBI Taxonomy" id="1703775"/>
    <lineage>
        <taxon>Bacteria</taxon>
        <taxon>Bacillati</taxon>
        <taxon>Saganbacteria</taxon>
    </lineage>
</organism>
<dbReference type="Proteomes" id="UP000051861">
    <property type="component" value="Unassembled WGS sequence"/>
</dbReference>
<dbReference type="InterPro" id="IPR027396">
    <property type="entry name" value="DsrEFH-like"/>
</dbReference>
<proteinExistence type="predicted"/>
<name>A0A0S7XP51_UNCSA</name>